<protein>
    <submittedName>
        <fullName evidence="2">Uncharacterized protein</fullName>
    </submittedName>
</protein>
<evidence type="ECO:0000313" key="3">
    <source>
        <dbReference type="Proteomes" id="UP000652995"/>
    </source>
</evidence>
<evidence type="ECO:0000256" key="1">
    <source>
        <dbReference type="SAM" id="Phobius"/>
    </source>
</evidence>
<name>A0ABQ1HXU2_9STAP</name>
<feature type="transmembrane region" description="Helical" evidence="1">
    <location>
        <begin position="39"/>
        <end position="59"/>
    </location>
</feature>
<gene>
    <name evidence="2" type="ORF">GCM10007183_18720</name>
</gene>
<sequence>MTRSEKSFQKRIFTSDTYCHYTYIYIQKEGTEHYVSAPYYVFIKVALAVGILFLIANYLEDDSFIVFAETKDIFISQEAVCNFWVLMTSNFSQLKNRTS</sequence>
<keyword evidence="1" id="KW-1133">Transmembrane helix</keyword>
<accession>A0ABQ1HXU2</accession>
<comment type="caution">
    <text evidence="2">The sequence shown here is derived from an EMBL/GenBank/DDBJ whole genome shotgun (WGS) entry which is preliminary data.</text>
</comment>
<organism evidence="2 3">
    <name type="scientific">Staphylococcus muscae</name>
    <dbReference type="NCBI Taxonomy" id="1294"/>
    <lineage>
        <taxon>Bacteria</taxon>
        <taxon>Bacillati</taxon>
        <taxon>Bacillota</taxon>
        <taxon>Bacilli</taxon>
        <taxon>Bacillales</taxon>
        <taxon>Staphylococcaceae</taxon>
        <taxon>Staphylococcus</taxon>
    </lineage>
</organism>
<keyword evidence="1" id="KW-0812">Transmembrane</keyword>
<keyword evidence="1" id="KW-0472">Membrane</keyword>
<keyword evidence="3" id="KW-1185">Reference proteome</keyword>
<dbReference type="EMBL" id="BMCB01000013">
    <property type="protein sequence ID" value="GGA94825.1"/>
    <property type="molecule type" value="Genomic_DNA"/>
</dbReference>
<evidence type="ECO:0000313" key="2">
    <source>
        <dbReference type="EMBL" id="GGA94825.1"/>
    </source>
</evidence>
<dbReference type="Proteomes" id="UP000652995">
    <property type="component" value="Unassembled WGS sequence"/>
</dbReference>
<reference evidence="3" key="1">
    <citation type="journal article" date="2019" name="Int. J. Syst. Evol. Microbiol.">
        <title>The Global Catalogue of Microorganisms (GCM) 10K type strain sequencing project: providing services to taxonomists for standard genome sequencing and annotation.</title>
        <authorList>
            <consortium name="The Broad Institute Genomics Platform"/>
            <consortium name="The Broad Institute Genome Sequencing Center for Infectious Disease"/>
            <person name="Wu L."/>
            <person name="Ma J."/>
        </authorList>
    </citation>
    <scope>NUCLEOTIDE SEQUENCE [LARGE SCALE GENOMIC DNA]</scope>
    <source>
        <strain evidence="3">CCM 4175</strain>
    </source>
</reference>
<proteinExistence type="predicted"/>